<organism evidence="2 3">
    <name type="scientific">Phyllobacterium phragmitis</name>
    <dbReference type="NCBI Taxonomy" id="2670329"/>
    <lineage>
        <taxon>Bacteria</taxon>
        <taxon>Pseudomonadati</taxon>
        <taxon>Pseudomonadota</taxon>
        <taxon>Alphaproteobacteria</taxon>
        <taxon>Hyphomicrobiales</taxon>
        <taxon>Phyllobacteriaceae</taxon>
        <taxon>Phyllobacterium</taxon>
    </lineage>
</organism>
<proteinExistence type="predicted"/>
<dbReference type="EMBL" id="PVBR01000036">
    <property type="protein sequence ID" value="PRD40631.1"/>
    <property type="molecule type" value="Genomic_DNA"/>
</dbReference>
<feature type="domain" description="FAD-dependent urate hydroxylase HpyO/Asp monooxygenase CreE-like FAD/NAD(P)-binding" evidence="1">
    <location>
        <begin position="11"/>
        <end position="137"/>
    </location>
</feature>
<name>A0A2S9IJC4_9HYPH</name>
<dbReference type="SUPFAM" id="SSF51905">
    <property type="entry name" value="FAD/NAD(P)-binding domain"/>
    <property type="match status" value="1"/>
</dbReference>
<dbReference type="Gene3D" id="3.50.50.60">
    <property type="entry name" value="FAD/NAD(P)-binding domain"/>
    <property type="match status" value="1"/>
</dbReference>
<evidence type="ECO:0000259" key="1">
    <source>
        <dbReference type="Pfam" id="PF13454"/>
    </source>
</evidence>
<sequence length="485" mass="54230">MAAVQNRIAKSIYIIDPRPIGGMVFGATDDDIMCNTPVDVSSIDRAYSSDLLDYLKHVGVDAADSSYVPRRVIGDYIKYNFRKYLQEATRSGINVLKIDSSCSRINALSRGRYELVLSGHTVWPTICATDVILCTGHGLPKVPLIFGPYSEHFTFFRSPYPEAEMLAKVPASSDVLIIGSKQTAMDATLLLCREGHRVTMLSPSGELPAVRRGFAPSYKFPIEQSDLRELIALWCPDGSHLNDRSIRKKYLLYLARTLRRFSNTPVSRQFSKLKETRERLSEEIHIADDYNCRWEDLIISYVDAINSIYFDCKEVNAHDFQPGFRRKMMRYIAAAALPNAKKILKHIGNDVLAVKQGNVTNIQASQADGKAWKVRWDGGEGRFDAVVCATGFQNHHYYFDDAGALVLDSHHASAVGRIDIAHDLSIRNPRTNKRENIWVTGSATHHRILTSSAIFLSIPQVTAAMNSMVNAVYESLGGEHDLVGK</sequence>
<reference evidence="2 3" key="1">
    <citation type="submission" date="2018-02" db="EMBL/GenBank/DDBJ databases">
        <title>The draft genome of Phyllobacterium sp. 1N-3.</title>
        <authorList>
            <person name="Liu L."/>
            <person name="Li L."/>
            <person name="Zhang X."/>
            <person name="Wang T."/>
            <person name="Liang L."/>
        </authorList>
    </citation>
    <scope>NUCLEOTIDE SEQUENCE [LARGE SCALE GENOMIC DNA]</scope>
    <source>
        <strain evidence="2 3">1N-3</strain>
    </source>
</reference>
<dbReference type="Proteomes" id="UP000239434">
    <property type="component" value="Unassembled WGS sequence"/>
</dbReference>
<dbReference type="AlphaFoldDB" id="A0A2S9IJC4"/>
<dbReference type="InterPro" id="IPR038732">
    <property type="entry name" value="HpyO/CreE_NAD-binding"/>
</dbReference>
<accession>A0A2S9IJC4</accession>
<evidence type="ECO:0000313" key="3">
    <source>
        <dbReference type="Proteomes" id="UP000239434"/>
    </source>
</evidence>
<dbReference type="PANTHER" id="PTHR40254:SF1">
    <property type="entry name" value="BLR0577 PROTEIN"/>
    <property type="match status" value="1"/>
</dbReference>
<gene>
    <name evidence="2" type="ORF">C5748_25840</name>
</gene>
<keyword evidence="3" id="KW-1185">Reference proteome</keyword>
<protein>
    <recommendedName>
        <fullName evidence="1">FAD-dependent urate hydroxylase HpyO/Asp monooxygenase CreE-like FAD/NAD(P)-binding domain-containing protein</fullName>
    </recommendedName>
</protein>
<dbReference type="Pfam" id="PF13454">
    <property type="entry name" value="NAD_binding_9"/>
    <property type="match status" value="1"/>
</dbReference>
<comment type="caution">
    <text evidence="2">The sequence shown here is derived from an EMBL/GenBank/DDBJ whole genome shotgun (WGS) entry which is preliminary data.</text>
</comment>
<dbReference type="PANTHER" id="PTHR40254">
    <property type="entry name" value="BLR0577 PROTEIN"/>
    <property type="match status" value="1"/>
</dbReference>
<dbReference type="InterPro" id="IPR036188">
    <property type="entry name" value="FAD/NAD-bd_sf"/>
</dbReference>
<dbReference type="InterPro" id="IPR052189">
    <property type="entry name" value="L-asp_N-monooxygenase_NS-form"/>
</dbReference>
<evidence type="ECO:0000313" key="2">
    <source>
        <dbReference type="EMBL" id="PRD40631.1"/>
    </source>
</evidence>